<evidence type="ECO:0008006" key="3">
    <source>
        <dbReference type="Google" id="ProtNLM"/>
    </source>
</evidence>
<dbReference type="AlphaFoldDB" id="A0A0F9NY27"/>
<gene>
    <name evidence="2" type="ORF">LCGC14_0895480</name>
</gene>
<comment type="caution">
    <text evidence="2">The sequence shown here is derived from an EMBL/GenBank/DDBJ whole genome shotgun (WGS) entry which is preliminary data.</text>
</comment>
<sequence>MPGLDPLTAVLNIGEALIDKLIPDKNKAAQAKFKLAQLSQSGDLKELEIGMSAIIAEAQSADPWTSRARPSFMYVMYVMILSAIPMGVLSAFSPETAQAIINGMKMWLEAIPKEMWALFGVGYTGYAVVRSYDKGKLKKE</sequence>
<name>A0A0F9NY27_9ZZZZ</name>
<protein>
    <recommendedName>
        <fullName evidence="3">Holin of 3TMs, for gene-transfer release</fullName>
    </recommendedName>
</protein>
<proteinExistence type="predicted"/>
<evidence type="ECO:0000313" key="2">
    <source>
        <dbReference type="EMBL" id="KKN24375.1"/>
    </source>
</evidence>
<accession>A0A0F9NY27</accession>
<keyword evidence="1" id="KW-0472">Membrane</keyword>
<reference evidence="2" key="1">
    <citation type="journal article" date="2015" name="Nature">
        <title>Complex archaea that bridge the gap between prokaryotes and eukaryotes.</title>
        <authorList>
            <person name="Spang A."/>
            <person name="Saw J.H."/>
            <person name="Jorgensen S.L."/>
            <person name="Zaremba-Niedzwiedzka K."/>
            <person name="Martijn J."/>
            <person name="Lind A.E."/>
            <person name="van Eijk R."/>
            <person name="Schleper C."/>
            <person name="Guy L."/>
            <person name="Ettema T.J."/>
        </authorList>
    </citation>
    <scope>NUCLEOTIDE SEQUENCE</scope>
</reference>
<organism evidence="2">
    <name type="scientific">marine sediment metagenome</name>
    <dbReference type="NCBI Taxonomy" id="412755"/>
    <lineage>
        <taxon>unclassified sequences</taxon>
        <taxon>metagenomes</taxon>
        <taxon>ecological metagenomes</taxon>
    </lineage>
</organism>
<keyword evidence="1" id="KW-1133">Transmembrane helix</keyword>
<dbReference type="Pfam" id="PF11351">
    <property type="entry name" value="GTA_holin_3TM"/>
    <property type="match status" value="1"/>
</dbReference>
<feature type="transmembrane region" description="Helical" evidence="1">
    <location>
        <begin position="74"/>
        <end position="94"/>
    </location>
</feature>
<dbReference type="EMBL" id="LAZR01002887">
    <property type="protein sequence ID" value="KKN24375.1"/>
    <property type="molecule type" value="Genomic_DNA"/>
</dbReference>
<keyword evidence="1" id="KW-0812">Transmembrane</keyword>
<feature type="transmembrane region" description="Helical" evidence="1">
    <location>
        <begin position="114"/>
        <end position="132"/>
    </location>
</feature>
<evidence type="ECO:0000256" key="1">
    <source>
        <dbReference type="SAM" id="Phobius"/>
    </source>
</evidence>
<dbReference type="InterPro" id="IPR021497">
    <property type="entry name" value="GTA_holin_3TM"/>
</dbReference>